<dbReference type="AlphaFoldDB" id="A0AA38X200"/>
<reference evidence="2" key="1">
    <citation type="submission" date="2022-10" db="EMBL/GenBank/DDBJ databases">
        <title>Culturing micro-colonial fungi from biological soil crusts in the Mojave desert and describing Neophaeococcomyces mojavensis, and introducing the new genera and species Taxawa tesnikishii.</title>
        <authorList>
            <person name="Kurbessoian T."/>
            <person name="Stajich J.E."/>
        </authorList>
    </citation>
    <scope>NUCLEOTIDE SEQUENCE</scope>
    <source>
        <strain evidence="2">TK_41</strain>
    </source>
</reference>
<feature type="region of interest" description="Disordered" evidence="1">
    <location>
        <begin position="88"/>
        <end position="127"/>
    </location>
</feature>
<sequence>MDRKELTTLCLSAFGTDEKDFSLVDDDVAFANSNRTEDEDTSTWLKTGANNNHVCDNDAASVVVSRTAMPKSTSVSLTPIFNTTDEIDLSVYASPDDDYDEDMTEEDDCSEIDENEERDYSAMDKED</sequence>
<keyword evidence="3" id="KW-1185">Reference proteome</keyword>
<gene>
    <name evidence="2" type="ORF">H2200_010000</name>
</gene>
<dbReference type="EMBL" id="JAPDRK010000016">
    <property type="protein sequence ID" value="KAJ9605343.1"/>
    <property type="molecule type" value="Genomic_DNA"/>
</dbReference>
<evidence type="ECO:0000313" key="2">
    <source>
        <dbReference type="EMBL" id="KAJ9605343.1"/>
    </source>
</evidence>
<evidence type="ECO:0000256" key="1">
    <source>
        <dbReference type="SAM" id="MobiDB-lite"/>
    </source>
</evidence>
<comment type="caution">
    <text evidence="2">The sequence shown here is derived from an EMBL/GenBank/DDBJ whole genome shotgun (WGS) entry which is preliminary data.</text>
</comment>
<protein>
    <submittedName>
        <fullName evidence="2">Uncharacterized protein</fullName>
    </submittedName>
</protein>
<organism evidence="2 3">
    <name type="scientific">Cladophialophora chaetospira</name>
    <dbReference type="NCBI Taxonomy" id="386627"/>
    <lineage>
        <taxon>Eukaryota</taxon>
        <taxon>Fungi</taxon>
        <taxon>Dikarya</taxon>
        <taxon>Ascomycota</taxon>
        <taxon>Pezizomycotina</taxon>
        <taxon>Eurotiomycetes</taxon>
        <taxon>Chaetothyriomycetidae</taxon>
        <taxon>Chaetothyriales</taxon>
        <taxon>Herpotrichiellaceae</taxon>
        <taxon>Cladophialophora</taxon>
    </lineage>
</organism>
<name>A0AA38X200_9EURO</name>
<feature type="compositionally biased region" description="Acidic residues" evidence="1">
    <location>
        <begin position="95"/>
        <end position="117"/>
    </location>
</feature>
<proteinExistence type="predicted"/>
<accession>A0AA38X200</accession>
<evidence type="ECO:0000313" key="3">
    <source>
        <dbReference type="Proteomes" id="UP001172673"/>
    </source>
</evidence>
<dbReference type="Proteomes" id="UP001172673">
    <property type="component" value="Unassembled WGS sequence"/>
</dbReference>
<feature type="compositionally biased region" description="Basic and acidic residues" evidence="1">
    <location>
        <begin position="118"/>
        <end position="127"/>
    </location>
</feature>